<evidence type="ECO:0000313" key="2">
    <source>
        <dbReference type="EMBL" id="KAK8940262.1"/>
    </source>
</evidence>
<keyword evidence="3" id="KW-1185">Reference proteome</keyword>
<evidence type="ECO:0000313" key="3">
    <source>
        <dbReference type="Proteomes" id="UP001412067"/>
    </source>
</evidence>
<dbReference type="Proteomes" id="UP001412067">
    <property type="component" value="Unassembled WGS sequence"/>
</dbReference>
<comment type="caution">
    <text evidence="2">The sequence shown here is derived from an EMBL/GenBank/DDBJ whole genome shotgun (WGS) entry which is preliminary data.</text>
</comment>
<organism evidence="2 3">
    <name type="scientific">Platanthera guangdongensis</name>
    <dbReference type="NCBI Taxonomy" id="2320717"/>
    <lineage>
        <taxon>Eukaryota</taxon>
        <taxon>Viridiplantae</taxon>
        <taxon>Streptophyta</taxon>
        <taxon>Embryophyta</taxon>
        <taxon>Tracheophyta</taxon>
        <taxon>Spermatophyta</taxon>
        <taxon>Magnoliopsida</taxon>
        <taxon>Liliopsida</taxon>
        <taxon>Asparagales</taxon>
        <taxon>Orchidaceae</taxon>
        <taxon>Orchidoideae</taxon>
        <taxon>Orchideae</taxon>
        <taxon>Orchidinae</taxon>
        <taxon>Platanthera</taxon>
    </lineage>
</organism>
<feature type="signal peptide" evidence="1">
    <location>
        <begin position="1"/>
        <end position="18"/>
    </location>
</feature>
<feature type="chain" id="PRO_5045556942" description="Secreted protein" evidence="1">
    <location>
        <begin position="19"/>
        <end position="112"/>
    </location>
</feature>
<evidence type="ECO:0008006" key="4">
    <source>
        <dbReference type="Google" id="ProtNLM"/>
    </source>
</evidence>
<accession>A0ABR2LH31</accession>
<gene>
    <name evidence="2" type="ORF">KSP40_PGU019923</name>
</gene>
<proteinExistence type="predicted"/>
<sequence>MCFCCLAALRWFFCRLDALCQRFRKAAPLRRCFHLLKVFSRCTPYIFSEPSIRRILPHRRSLPQIFFRRGKLEHTLASKRRACKILVSCVRMCRPLPYSFSFILLWLIKLPS</sequence>
<reference evidence="2 3" key="1">
    <citation type="journal article" date="2022" name="Nat. Plants">
        <title>Genomes of leafy and leafless Platanthera orchids illuminate the evolution of mycoheterotrophy.</title>
        <authorList>
            <person name="Li M.H."/>
            <person name="Liu K.W."/>
            <person name="Li Z."/>
            <person name="Lu H.C."/>
            <person name="Ye Q.L."/>
            <person name="Zhang D."/>
            <person name="Wang J.Y."/>
            <person name="Li Y.F."/>
            <person name="Zhong Z.M."/>
            <person name="Liu X."/>
            <person name="Yu X."/>
            <person name="Liu D.K."/>
            <person name="Tu X.D."/>
            <person name="Liu B."/>
            <person name="Hao Y."/>
            <person name="Liao X.Y."/>
            <person name="Jiang Y.T."/>
            <person name="Sun W.H."/>
            <person name="Chen J."/>
            <person name="Chen Y.Q."/>
            <person name="Ai Y."/>
            <person name="Zhai J.W."/>
            <person name="Wu S.S."/>
            <person name="Zhou Z."/>
            <person name="Hsiao Y.Y."/>
            <person name="Wu W.L."/>
            <person name="Chen Y.Y."/>
            <person name="Lin Y.F."/>
            <person name="Hsu J.L."/>
            <person name="Li C.Y."/>
            <person name="Wang Z.W."/>
            <person name="Zhao X."/>
            <person name="Zhong W.Y."/>
            <person name="Ma X.K."/>
            <person name="Ma L."/>
            <person name="Huang J."/>
            <person name="Chen G.Z."/>
            <person name="Huang M.Z."/>
            <person name="Huang L."/>
            <person name="Peng D.H."/>
            <person name="Luo Y.B."/>
            <person name="Zou S.Q."/>
            <person name="Chen S.P."/>
            <person name="Lan S."/>
            <person name="Tsai W.C."/>
            <person name="Van de Peer Y."/>
            <person name="Liu Z.J."/>
        </authorList>
    </citation>
    <scope>NUCLEOTIDE SEQUENCE [LARGE SCALE GENOMIC DNA]</scope>
    <source>
        <strain evidence="2">Lor288</strain>
    </source>
</reference>
<name>A0ABR2LH31_9ASPA</name>
<evidence type="ECO:0000256" key="1">
    <source>
        <dbReference type="SAM" id="SignalP"/>
    </source>
</evidence>
<dbReference type="EMBL" id="JBBWWR010000020">
    <property type="protein sequence ID" value="KAK8940262.1"/>
    <property type="molecule type" value="Genomic_DNA"/>
</dbReference>
<keyword evidence="1" id="KW-0732">Signal</keyword>
<protein>
    <recommendedName>
        <fullName evidence="4">Secreted protein</fullName>
    </recommendedName>
</protein>